<dbReference type="InterPro" id="IPR000544">
    <property type="entry name" value="Octanoyltransferase"/>
</dbReference>
<dbReference type="GO" id="GO:0033819">
    <property type="term" value="F:lipoyl(octanoyl) transferase activity"/>
    <property type="evidence" value="ECO:0007669"/>
    <property type="project" value="UniProtKB-EC"/>
</dbReference>
<feature type="compositionally biased region" description="Low complexity" evidence="6">
    <location>
        <begin position="95"/>
        <end position="110"/>
    </location>
</feature>
<evidence type="ECO:0000313" key="9">
    <source>
        <dbReference type="Proteomes" id="UP000288859"/>
    </source>
</evidence>
<reference evidence="8 9" key="1">
    <citation type="submission" date="2017-03" db="EMBL/GenBank/DDBJ databases">
        <title>Genomes of endolithic fungi from Antarctica.</title>
        <authorList>
            <person name="Coleine C."/>
            <person name="Masonjones S."/>
            <person name="Stajich J.E."/>
        </authorList>
    </citation>
    <scope>NUCLEOTIDE SEQUENCE [LARGE SCALE GENOMIC DNA]</scope>
    <source>
        <strain evidence="8 9">CCFEE 6314</strain>
    </source>
</reference>
<comment type="caution">
    <text evidence="8">The sequence shown here is derived from an EMBL/GenBank/DDBJ whole genome shotgun (WGS) entry which is preliminary data.</text>
</comment>
<sequence>MRLAHLHLTEPISYVRSLALQDALLHRHFDFKDSLRARRSLRSGVSAEPDQSRVDIKGPTIDPSDLVPAPFPNFVSKRTESTRTKRKLAPAPLETSTSISTSSSSSSSPSFAATTDNPGAEHSSPNPPDPTLITFSTTPTYTVGRRHLQTNPISPSQQAFLSASGAATFHASPRGGLLTYHAPGQLTGYVVADLRRHGISPRCWIQMLEDCVMHTCAAFGVRDTTRTDDPGVWIKGSDRKICAIGVQVSRGITSHGVGFNISDHSIPPDMASTFAFTPEQINSPSYSPLTRGFLSWGFSRVIACGLKGKSVTWLDREKGDQEPATNPTHIPHVADEFAVQISRHINRMRSNGKEEISAVYTISEADLGL</sequence>
<evidence type="ECO:0000256" key="4">
    <source>
        <dbReference type="ARBA" id="ARBA00022679"/>
    </source>
</evidence>
<comment type="similarity">
    <text evidence="2">Belongs to the LipB family.</text>
</comment>
<dbReference type="Pfam" id="PF21948">
    <property type="entry name" value="LplA-B_cat"/>
    <property type="match status" value="1"/>
</dbReference>
<dbReference type="VEuPathDB" id="FungiDB:PV10_08596"/>
<dbReference type="PANTHER" id="PTHR10993:SF7">
    <property type="entry name" value="LIPOYLTRANSFERASE 2, MITOCHONDRIAL-RELATED"/>
    <property type="match status" value="1"/>
</dbReference>
<evidence type="ECO:0000259" key="7">
    <source>
        <dbReference type="PROSITE" id="PS51733"/>
    </source>
</evidence>
<feature type="domain" description="BPL/LPL catalytic" evidence="7">
    <location>
        <begin position="126"/>
        <end position="310"/>
    </location>
</feature>
<name>A0A438MU91_EXOME</name>
<dbReference type="SUPFAM" id="SSF55681">
    <property type="entry name" value="Class II aaRS and biotin synthetases"/>
    <property type="match status" value="1"/>
</dbReference>
<dbReference type="GO" id="GO:0009249">
    <property type="term" value="P:protein lipoylation"/>
    <property type="evidence" value="ECO:0007669"/>
    <property type="project" value="InterPro"/>
</dbReference>
<feature type="region of interest" description="Disordered" evidence="6">
    <location>
        <begin position="41"/>
        <end position="137"/>
    </location>
</feature>
<dbReference type="InterPro" id="IPR004143">
    <property type="entry name" value="BPL_LPL_catalytic"/>
</dbReference>
<keyword evidence="5" id="KW-0012">Acyltransferase</keyword>
<dbReference type="OrthoDB" id="19908at2759"/>
<dbReference type="InterPro" id="IPR020605">
    <property type="entry name" value="Octanoyltransferase_CS"/>
</dbReference>
<evidence type="ECO:0000256" key="3">
    <source>
        <dbReference type="ARBA" id="ARBA00012334"/>
    </source>
</evidence>
<evidence type="ECO:0000256" key="6">
    <source>
        <dbReference type="SAM" id="MobiDB-lite"/>
    </source>
</evidence>
<comment type="pathway">
    <text evidence="1">Protein modification; protein lipoylation via endogenous pathway; protein N(6)-(lipoyl)lysine from octanoyl-[acyl-carrier-protein]: step 1/2.</text>
</comment>
<dbReference type="AlphaFoldDB" id="A0A438MU91"/>
<dbReference type="PROSITE" id="PS01313">
    <property type="entry name" value="LIPB"/>
    <property type="match status" value="1"/>
</dbReference>
<dbReference type="InterPro" id="IPR045864">
    <property type="entry name" value="aa-tRNA-synth_II/BPL/LPL"/>
</dbReference>
<dbReference type="EC" id="2.3.1.181" evidence="3"/>
<evidence type="ECO:0000256" key="5">
    <source>
        <dbReference type="ARBA" id="ARBA00023315"/>
    </source>
</evidence>
<dbReference type="EMBL" id="NAJM01000060">
    <property type="protein sequence ID" value="RVX66499.1"/>
    <property type="molecule type" value="Genomic_DNA"/>
</dbReference>
<dbReference type="Proteomes" id="UP000288859">
    <property type="component" value="Unassembled WGS sequence"/>
</dbReference>
<gene>
    <name evidence="8" type="ORF">B0A52_09784</name>
</gene>
<dbReference type="NCBIfam" id="TIGR00214">
    <property type="entry name" value="lipB"/>
    <property type="match status" value="1"/>
</dbReference>
<evidence type="ECO:0000313" key="8">
    <source>
        <dbReference type="EMBL" id="RVX66499.1"/>
    </source>
</evidence>
<protein>
    <recommendedName>
        <fullName evidence="3">lipoyl(octanoyl) transferase</fullName>
        <ecNumber evidence="3">2.3.1.181</ecNumber>
    </recommendedName>
</protein>
<evidence type="ECO:0000256" key="1">
    <source>
        <dbReference type="ARBA" id="ARBA00004821"/>
    </source>
</evidence>
<accession>A0A438MU91</accession>
<dbReference type="UniPathway" id="UPA00538">
    <property type="reaction ID" value="UER00592"/>
</dbReference>
<keyword evidence="4" id="KW-0808">Transferase</keyword>
<proteinExistence type="inferred from homology"/>
<dbReference type="Gene3D" id="3.30.930.10">
    <property type="entry name" value="Bira Bifunctional Protein, Domain 2"/>
    <property type="match status" value="1"/>
</dbReference>
<evidence type="ECO:0000256" key="2">
    <source>
        <dbReference type="ARBA" id="ARBA00007907"/>
    </source>
</evidence>
<dbReference type="PROSITE" id="PS51733">
    <property type="entry name" value="BPL_LPL_CATALYTIC"/>
    <property type="match status" value="1"/>
</dbReference>
<dbReference type="PANTHER" id="PTHR10993">
    <property type="entry name" value="OCTANOYLTRANSFERASE"/>
    <property type="match status" value="1"/>
</dbReference>
<organism evidence="8 9">
    <name type="scientific">Exophiala mesophila</name>
    <name type="common">Black yeast-like fungus</name>
    <dbReference type="NCBI Taxonomy" id="212818"/>
    <lineage>
        <taxon>Eukaryota</taxon>
        <taxon>Fungi</taxon>
        <taxon>Dikarya</taxon>
        <taxon>Ascomycota</taxon>
        <taxon>Pezizomycotina</taxon>
        <taxon>Eurotiomycetes</taxon>
        <taxon>Chaetothyriomycetidae</taxon>
        <taxon>Chaetothyriales</taxon>
        <taxon>Herpotrichiellaceae</taxon>
        <taxon>Exophiala</taxon>
    </lineage>
</organism>